<keyword evidence="8" id="KW-1185">Reference proteome</keyword>
<dbReference type="OrthoDB" id="2423701at2759"/>
<dbReference type="EMBL" id="JAGSXJ010000002">
    <property type="protein sequence ID" value="KAH6695761.1"/>
    <property type="molecule type" value="Genomic_DNA"/>
</dbReference>
<reference evidence="7" key="1">
    <citation type="journal article" date="2021" name="Nat. Commun.">
        <title>Genetic determinants of endophytism in the Arabidopsis root mycobiome.</title>
        <authorList>
            <person name="Mesny F."/>
            <person name="Miyauchi S."/>
            <person name="Thiergart T."/>
            <person name="Pickel B."/>
            <person name="Atanasova L."/>
            <person name="Karlsson M."/>
            <person name="Huettel B."/>
            <person name="Barry K.W."/>
            <person name="Haridas S."/>
            <person name="Chen C."/>
            <person name="Bauer D."/>
            <person name="Andreopoulos W."/>
            <person name="Pangilinan J."/>
            <person name="LaButti K."/>
            <person name="Riley R."/>
            <person name="Lipzen A."/>
            <person name="Clum A."/>
            <person name="Drula E."/>
            <person name="Henrissat B."/>
            <person name="Kohler A."/>
            <person name="Grigoriev I.V."/>
            <person name="Martin F.M."/>
            <person name="Hacquard S."/>
        </authorList>
    </citation>
    <scope>NUCLEOTIDE SEQUENCE</scope>
    <source>
        <strain evidence="7">MPI-SDFR-AT-0117</strain>
    </source>
</reference>
<dbReference type="InterPro" id="IPR002523">
    <property type="entry name" value="MgTranspt_CorA/ZnTranspt_ZntB"/>
</dbReference>
<feature type="compositionally biased region" description="Basic residues" evidence="5">
    <location>
        <begin position="24"/>
        <end position="34"/>
    </location>
</feature>
<name>A0A9P9AF52_9PEZI</name>
<feature type="compositionally biased region" description="Basic and acidic residues" evidence="5">
    <location>
        <begin position="271"/>
        <end position="294"/>
    </location>
</feature>
<evidence type="ECO:0000313" key="7">
    <source>
        <dbReference type="EMBL" id="KAH6695761.1"/>
    </source>
</evidence>
<accession>A0A9P9AF52</accession>
<dbReference type="AlphaFoldDB" id="A0A9P9AF52"/>
<feature type="compositionally biased region" description="Basic and acidic residues" evidence="5">
    <location>
        <begin position="14"/>
        <end position="23"/>
    </location>
</feature>
<dbReference type="PANTHER" id="PTHR47685:SF1">
    <property type="entry name" value="MAGNESIUM TRANSPORT PROTEIN CORA"/>
    <property type="match status" value="1"/>
</dbReference>
<feature type="region of interest" description="Disordered" evidence="5">
    <location>
        <begin position="620"/>
        <end position="656"/>
    </location>
</feature>
<feature type="compositionally biased region" description="Polar residues" evidence="5">
    <location>
        <begin position="256"/>
        <end position="268"/>
    </location>
</feature>
<protein>
    <submittedName>
        <fullName evidence="7">Uncharacterized protein</fullName>
    </submittedName>
</protein>
<evidence type="ECO:0000256" key="2">
    <source>
        <dbReference type="ARBA" id="ARBA00022692"/>
    </source>
</evidence>
<evidence type="ECO:0000256" key="1">
    <source>
        <dbReference type="ARBA" id="ARBA00004141"/>
    </source>
</evidence>
<keyword evidence="4 6" id="KW-0472">Membrane</keyword>
<evidence type="ECO:0000256" key="5">
    <source>
        <dbReference type="SAM" id="MobiDB-lite"/>
    </source>
</evidence>
<dbReference type="Pfam" id="PF01544">
    <property type="entry name" value="CorA"/>
    <property type="match status" value="1"/>
</dbReference>
<feature type="compositionally biased region" description="Low complexity" evidence="5">
    <location>
        <begin position="634"/>
        <end position="648"/>
    </location>
</feature>
<comment type="caution">
    <text evidence="7">The sequence shown here is derived from an EMBL/GenBank/DDBJ whole genome shotgun (WGS) entry which is preliminary data.</text>
</comment>
<gene>
    <name evidence="7" type="ORF">F5X68DRAFT_127106</name>
</gene>
<proteinExistence type="predicted"/>
<organism evidence="7 8">
    <name type="scientific">Plectosphaerella plurivora</name>
    <dbReference type="NCBI Taxonomy" id="936078"/>
    <lineage>
        <taxon>Eukaryota</taxon>
        <taxon>Fungi</taxon>
        <taxon>Dikarya</taxon>
        <taxon>Ascomycota</taxon>
        <taxon>Pezizomycotina</taxon>
        <taxon>Sordariomycetes</taxon>
        <taxon>Hypocreomycetidae</taxon>
        <taxon>Glomerellales</taxon>
        <taxon>Plectosphaerellaceae</taxon>
        <taxon>Plectosphaerella</taxon>
    </lineage>
</organism>
<evidence type="ECO:0000256" key="4">
    <source>
        <dbReference type="ARBA" id="ARBA00023136"/>
    </source>
</evidence>
<dbReference type="SUPFAM" id="SSF144083">
    <property type="entry name" value="Magnesium transport protein CorA, transmembrane region"/>
    <property type="match status" value="1"/>
</dbReference>
<sequence length="683" mass="75452">MSSPPASPGVSFAGKEKVRDIPHQHQRHHQRKPSSRPPPPPVKRWVHLPANNVAWVLDLVQKLSAVDGKTEAECARIMRFVRDTFLEMRFSAPYRKPHFRREMVGADAGGGPGGLGPVNGNMFSLVLPVIDVDMDEGSRLQLQAAGGSANVPARELLRAGTEERHRSLRAMPTNLQHYLFPYLKHMGAMLELRRCFNKSELHVPRTLDQSYHESLSREEVRQRSESQVLYRYLRRLEEALASTNSDVAGAKDEGNNQKQASGQASTANPFAHRELLSDVSSEKQKRTDGTKEQLMRMAGRQDVASSVRARVQRELRGGEPARRRQVLMVSQLWMWRLDEHNVVTCYPERWDDKNAKTLLNDMKHKMLGLKPAAGAAAAVDMSAVTARVLSAATAFGDEEFHFQFAGPRSYANAFGGSVARVSDEAMKRYTRFEEGIRGMRTSRTVLGDLRAEIALLQEIDDVGEEIIMVQRVLGEQARVAAEFEAAVGGETNAVVVMPGSGAPPAVGFFERLGMDAARVRLSITTLLDLRQREANIEEALSANEQSKILFIFTGATVVFAPLSWIMGVFEVNIDGLPSPMSPGFAAAASLGSLFATIIVIWLSLQVFELVTRGSASSRRGKLDTLLRKPDPKKPTTSPTPQLSPQRSSAATSSAGHRKLRKRYIFLGRDGRRRLDEHAAAGAV</sequence>
<comment type="subcellular location">
    <subcellularLocation>
        <location evidence="1">Membrane</location>
        <topology evidence="1">Multi-pass membrane protein</topology>
    </subcellularLocation>
</comment>
<dbReference type="PANTHER" id="PTHR47685">
    <property type="entry name" value="MAGNESIUM TRANSPORT PROTEIN CORA"/>
    <property type="match status" value="1"/>
</dbReference>
<feature type="region of interest" description="Disordered" evidence="5">
    <location>
        <begin position="244"/>
        <end position="311"/>
    </location>
</feature>
<keyword evidence="3 6" id="KW-1133">Transmembrane helix</keyword>
<dbReference type="Gene3D" id="1.20.58.340">
    <property type="entry name" value="Magnesium transport protein CorA, transmembrane region"/>
    <property type="match status" value="1"/>
</dbReference>
<feature type="transmembrane region" description="Helical" evidence="6">
    <location>
        <begin position="548"/>
        <end position="571"/>
    </location>
</feature>
<dbReference type="GO" id="GO:0016020">
    <property type="term" value="C:membrane"/>
    <property type="evidence" value="ECO:0007669"/>
    <property type="project" value="UniProtKB-SubCell"/>
</dbReference>
<dbReference type="InterPro" id="IPR045863">
    <property type="entry name" value="CorA_TM1_TM2"/>
</dbReference>
<dbReference type="Proteomes" id="UP000770015">
    <property type="component" value="Unassembled WGS sequence"/>
</dbReference>
<feature type="transmembrane region" description="Helical" evidence="6">
    <location>
        <begin position="583"/>
        <end position="604"/>
    </location>
</feature>
<keyword evidence="2 6" id="KW-0812">Transmembrane</keyword>
<evidence type="ECO:0000256" key="3">
    <source>
        <dbReference type="ARBA" id="ARBA00022989"/>
    </source>
</evidence>
<evidence type="ECO:0000313" key="8">
    <source>
        <dbReference type="Proteomes" id="UP000770015"/>
    </source>
</evidence>
<dbReference type="GO" id="GO:0046873">
    <property type="term" value="F:metal ion transmembrane transporter activity"/>
    <property type="evidence" value="ECO:0007669"/>
    <property type="project" value="InterPro"/>
</dbReference>
<feature type="compositionally biased region" description="Basic and acidic residues" evidence="5">
    <location>
        <begin position="620"/>
        <end position="633"/>
    </location>
</feature>
<evidence type="ECO:0000256" key="6">
    <source>
        <dbReference type="SAM" id="Phobius"/>
    </source>
</evidence>
<dbReference type="InterPro" id="IPR050829">
    <property type="entry name" value="CorA_MIT"/>
</dbReference>
<feature type="region of interest" description="Disordered" evidence="5">
    <location>
        <begin position="1"/>
        <end position="44"/>
    </location>
</feature>